<name>J9FNB8_9ZZZZ</name>
<comment type="caution">
    <text evidence="2">The sequence shown here is derived from an EMBL/GenBank/DDBJ whole genome shotgun (WGS) entry which is preliminary data.</text>
</comment>
<gene>
    <name evidence="2" type="ORF">EVA_20826</name>
</gene>
<dbReference type="EMBL" id="AMCI01008418">
    <property type="protein sequence ID" value="EJW91067.1"/>
    <property type="molecule type" value="Genomic_DNA"/>
</dbReference>
<reference evidence="2" key="1">
    <citation type="journal article" date="2012" name="PLoS ONE">
        <title>Gene sets for utilization of primary and secondary nutrition supplies in the distal gut of endangered iberian lynx.</title>
        <authorList>
            <person name="Alcaide M."/>
            <person name="Messina E."/>
            <person name="Richter M."/>
            <person name="Bargiela R."/>
            <person name="Peplies J."/>
            <person name="Huws S.A."/>
            <person name="Newbold C.J."/>
            <person name="Golyshin P.N."/>
            <person name="Simon M.A."/>
            <person name="Lopez G."/>
            <person name="Yakimov M.M."/>
            <person name="Ferrer M."/>
        </authorList>
    </citation>
    <scope>NUCLEOTIDE SEQUENCE</scope>
</reference>
<sequence length="68" mass="8019">MKKSDSSPSGDTPEEELERLRKENERLKSKLKSQKEADKAKIRDLRKKLKKKNVPSVRLTEEQRRLLS</sequence>
<evidence type="ECO:0000313" key="2">
    <source>
        <dbReference type="EMBL" id="EJW91067.1"/>
    </source>
</evidence>
<protein>
    <submittedName>
        <fullName evidence="2">Uncharacterized protein</fullName>
    </submittedName>
</protein>
<feature type="non-terminal residue" evidence="2">
    <location>
        <position position="68"/>
    </location>
</feature>
<accession>J9FNB8</accession>
<feature type="compositionally biased region" description="Basic and acidic residues" evidence="1">
    <location>
        <begin position="25"/>
        <end position="43"/>
    </location>
</feature>
<dbReference type="AlphaFoldDB" id="J9FNB8"/>
<feature type="region of interest" description="Disordered" evidence="1">
    <location>
        <begin position="25"/>
        <end position="68"/>
    </location>
</feature>
<feature type="compositionally biased region" description="Basic and acidic residues" evidence="1">
    <location>
        <begin position="59"/>
        <end position="68"/>
    </location>
</feature>
<proteinExistence type="predicted"/>
<organism evidence="2">
    <name type="scientific">gut metagenome</name>
    <dbReference type="NCBI Taxonomy" id="749906"/>
    <lineage>
        <taxon>unclassified sequences</taxon>
        <taxon>metagenomes</taxon>
        <taxon>organismal metagenomes</taxon>
    </lineage>
</organism>
<feature type="compositionally biased region" description="Basic residues" evidence="1">
    <location>
        <begin position="44"/>
        <end position="53"/>
    </location>
</feature>
<evidence type="ECO:0000256" key="1">
    <source>
        <dbReference type="SAM" id="MobiDB-lite"/>
    </source>
</evidence>